<feature type="compositionally biased region" description="Low complexity" evidence="5">
    <location>
        <begin position="767"/>
        <end position="779"/>
    </location>
</feature>
<dbReference type="PANTHER" id="PTHR11177:SF317">
    <property type="entry name" value="CHITINASE 12-RELATED"/>
    <property type="match status" value="1"/>
</dbReference>
<dbReference type="InterPro" id="IPR029070">
    <property type="entry name" value="Chitinase_insertion_sf"/>
</dbReference>
<feature type="region of interest" description="Disordered" evidence="5">
    <location>
        <begin position="940"/>
        <end position="962"/>
    </location>
</feature>
<dbReference type="Gene3D" id="3.10.50.10">
    <property type="match status" value="1"/>
</dbReference>
<feature type="compositionally biased region" description="Low complexity" evidence="5">
    <location>
        <begin position="953"/>
        <end position="962"/>
    </location>
</feature>
<dbReference type="SMART" id="SM00636">
    <property type="entry name" value="Glyco_18"/>
    <property type="match status" value="1"/>
</dbReference>
<dbReference type="InterPro" id="IPR050314">
    <property type="entry name" value="Glycosyl_Hydrlase_18"/>
</dbReference>
<sequence>MIKISDAIFPYLIRRYAKVNKHKITNPKLKTLLAIGGWSAGSEIFSNMTSSPASRQVFVTSSIRFLRDRNFDGLDMDWEYPARRGGKPEDKANLVALLSELHSAFEQDSYQTGLPRLLLTAAVPAGKSNIDAGYDVPNVARSLDFISIMTYDLHGSWDHMTGHNSPLYGRVGESPEDSLLNMDWSVKYWQRMGAPKHKLIVGFGLYGRSFTLQNPANHGFGALTTGGGRPGKYSNEPGFMAYYEICEELNTGAVRVWNNEHKVPYIHKGDLWVGYDDEESIREKVRWVKNNHFGGIMVWSLALDDFGGHYCKKGPYPLLTAINVELGAKPAALSTAHIMDSVHQLHPSNHIVTPSNAHTIDTPHQLHTSNHIVTPDVTIQNMPTVMSPIIVGNTVDTGHQTHSMPAIVSDPGNRATISINSNKQVQDRPNRSSLSNVGVGNVFPADFTNSLGNFNLSNSHASIPLNLVHDQPPSVAPTHTVMHHGTAGMIGHHAQPVADPPRTQVGFANALGNSRQSLLPLHLVHDQPPSVAQIHPVMDHGPAGMIGHHAQPVADPPQTQLGLGNALGNSRQSLLPLHLAHDQPPSVAQIHPVMDHGPPGMIGHHAQPVTDTPLIVVDTMGHHAPGPEIHVAHSPVGLPQTPNVDIHHANHVNPALDQALAVDASHSLHGLPPVDISLLTRAASDIPVAAAIHQSQPNSRPNFSLKDVRPAPPSRPFIEISSNSSSSSSSSSSESSSNSRTINIGGSPNLNSIGPTLHDLLSHGGDSASSSSSSAASSSGRGVSPHGHMGHGHSIPVKVVDNPRTFTVPPGSSVEAVIPINSIDNLAEVLASLGSGAPSAPSHGANSLNPGDVLQQLSLSNILGGASSVPQINASPSHTLHTEPITPDLSMLGVDPMHQEPHLAPTSNQVTLNDLFGGIDILPHGDTSSHSGLNHVISSPRRQTFNPSPVVERQPTQQDQTQLRRQLLLRQLLARQQAATGQGGTREEQLVTAAERRARLLAQQRARQRLLLQRQRQRQQQQQQLLLQRRRLQQQQQQLQQQQQQQQLQQATQRQGRPVDVGRMSDSQLRRVINNLDGATLRRLITSGRLSLAPNIERPRQISLPQNARQAVTQPRTIMTRATGFGDATLGGNNNNRFSANVVRNAGTGRGVVLISNNRPTIGTAASLRDVLGGIG</sequence>
<evidence type="ECO:0000313" key="7">
    <source>
        <dbReference type="EMBL" id="WAQ95475.1"/>
    </source>
</evidence>
<dbReference type="Proteomes" id="UP001164746">
    <property type="component" value="Chromosome 2"/>
</dbReference>
<accession>A0ABY7DFI7</accession>
<protein>
    <submittedName>
        <fullName evidence="7">CHIA-like protein</fullName>
    </submittedName>
</protein>
<dbReference type="PROSITE" id="PS51910">
    <property type="entry name" value="GH18_2"/>
    <property type="match status" value="1"/>
</dbReference>
<keyword evidence="8" id="KW-1185">Reference proteome</keyword>
<name>A0ABY7DFI7_MYAAR</name>
<evidence type="ECO:0000256" key="5">
    <source>
        <dbReference type="SAM" id="MobiDB-lite"/>
    </source>
</evidence>
<evidence type="ECO:0000256" key="4">
    <source>
        <dbReference type="SAM" id="Coils"/>
    </source>
</evidence>
<dbReference type="Gene3D" id="3.20.20.80">
    <property type="entry name" value="Glycosidases"/>
    <property type="match status" value="1"/>
</dbReference>
<dbReference type="SUPFAM" id="SSF54556">
    <property type="entry name" value="Chitinase insertion domain"/>
    <property type="match status" value="1"/>
</dbReference>
<dbReference type="InterPro" id="IPR011583">
    <property type="entry name" value="Chitinase_II/V-like_cat"/>
</dbReference>
<feature type="compositionally biased region" description="Polar residues" evidence="5">
    <location>
        <begin position="740"/>
        <end position="754"/>
    </location>
</feature>
<dbReference type="SUPFAM" id="SSF51445">
    <property type="entry name" value="(Trans)glycosidases"/>
    <property type="match status" value="1"/>
</dbReference>
<dbReference type="EMBL" id="CP111013">
    <property type="protein sequence ID" value="WAQ95475.1"/>
    <property type="molecule type" value="Genomic_DNA"/>
</dbReference>
<proteinExistence type="predicted"/>
<keyword evidence="4" id="KW-0175">Coiled coil</keyword>
<evidence type="ECO:0000256" key="1">
    <source>
        <dbReference type="ARBA" id="ARBA00022801"/>
    </source>
</evidence>
<dbReference type="PROSITE" id="PS01095">
    <property type="entry name" value="GH18_1"/>
    <property type="match status" value="1"/>
</dbReference>
<gene>
    <name evidence="7" type="ORF">MAR_028165</name>
</gene>
<reference evidence="7" key="1">
    <citation type="submission" date="2022-11" db="EMBL/GenBank/DDBJ databases">
        <title>Centuries of genome instability and evolution in soft-shell clam transmissible cancer (bioRxiv).</title>
        <authorList>
            <person name="Hart S.F.M."/>
            <person name="Yonemitsu M.A."/>
            <person name="Giersch R.M."/>
            <person name="Beal B.F."/>
            <person name="Arriagada G."/>
            <person name="Davis B.W."/>
            <person name="Ostrander E.A."/>
            <person name="Goff S.P."/>
            <person name="Metzger M.J."/>
        </authorList>
    </citation>
    <scope>NUCLEOTIDE SEQUENCE</scope>
    <source>
        <strain evidence="7">MELC-2E11</strain>
        <tissue evidence="7">Siphon/mantle</tissue>
    </source>
</reference>
<evidence type="ECO:0000313" key="8">
    <source>
        <dbReference type="Proteomes" id="UP001164746"/>
    </source>
</evidence>
<evidence type="ECO:0000256" key="3">
    <source>
        <dbReference type="RuleBase" id="RU000489"/>
    </source>
</evidence>
<keyword evidence="2 3" id="KW-0326">Glycosidase</keyword>
<dbReference type="Pfam" id="PF00704">
    <property type="entry name" value="Glyco_hydro_18"/>
    <property type="match status" value="1"/>
</dbReference>
<dbReference type="PANTHER" id="PTHR11177">
    <property type="entry name" value="CHITINASE"/>
    <property type="match status" value="1"/>
</dbReference>
<organism evidence="7 8">
    <name type="scientific">Mya arenaria</name>
    <name type="common">Soft-shell clam</name>
    <dbReference type="NCBI Taxonomy" id="6604"/>
    <lineage>
        <taxon>Eukaryota</taxon>
        <taxon>Metazoa</taxon>
        <taxon>Spiralia</taxon>
        <taxon>Lophotrochozoa</taxon>
        <taxon>Mollusca</taxon>
        <taxon>Bivalvia</taxon>
        <taxon>Autobranchia</taxon>
        <taxon>Heteroconchia</taxon>
        <taxon>Euheterodonta</taxon>
        <taxon>Imparidentia</taxon>
        <taxon>Neoheterodontei</taxon>
        <taxon>Myida</taxon>
        <taxon>Myoidea</taxon>
        <taxon>Myidae</taxon>
        <taxon>Mya</taxon>
    </lineage>
</organism>
<evidence type="ECO:0000256" key="2">
    <source>
        <dbReference type="ARBA" id="ARBA00023295"/>
    </source>
</evidence>
<feature type="compositionally biased region" description="Low complexity" evidence="5">
    <location>
        <begin position="718"/>
        <end position="739"/>
    </location>
</feature>
<dbReference type="InterPro" id="IPR017853">
    <property type="entry name" value="GH"/>
</dbReference>
<feature type="compositionally biased region" description="Polar residues" evidence="5">
    <location>
        <begin position="693"/>
        <end position="702"/>
    </location>
</feature>
<feature type="region of interest" description="Disordered" evidence="5">
    <location>
        <begin position="692"/>
        <end position="797"/>
    </location>
</feature>
<feature type="coiled-coil region" evidence="4">
    <location>
        <begin position="1018"/>
        <end position="1054"/>
    </location>
</feature>
<dbReference type="InterPro" id="IPR001223">
    <property type="entry name" value="Glyco_hydro18_cat"/>
</dbReference>
<dbReference type="InterPro" id="IPR001579">
    <property type="entry name" value="Glyco_hydro_18_chit_AS"/>
</dbReference>
<feature type="domain" description="GH18" evidence="6">
    <location>
        <begin position="1"/>
        <end position="329"/>
    </location>
</feature>
<evidence type="ECO:0000259" key="6">
    <source>
        <dbReference type="PROSITE" id="PS51910"/>
    </source>
</evidence>
<keyword evidence="1 3" id="KW-0378">Hydrolase</keyword>
<dbReference type="CDD" id="cd02872">
    <property type="entry name" value="GH18_chitolectin_chitotriosidase"/>
    <property type="match status" value="1"/>
</dbReference>